<organism evidence="1 2">
    <name type="scientific">Aspergillus tanneri</name>
    <dbReference type="NCBI Taxonomy" id="1220188"/>
    <lineage>
        <taxon>Eukaryota</taxon>
        <taxon>Fungi</taxon>
        <taxon>Dikarya</taxon>
        <taxon>Ascomycota</taxon>
        <taxon>Pezizomycotina</taxon>
        <taxon>Eurotiomycetes</taxon>
        <taxon>Eurotiomycetidae</taxon>
        <taxon>Eurotiales</taxon>
        <taxon>Aspergillaceae</taxon>
        <taxon>Aspergillus</taxon>
        <taxon>Aspergillus subgen. Circumdati</taxon>
    </lineage>
</organism>
<dbReference type="Proteomes" id="UP000308092">
    <property type="component" value="Unassembled WGS sequence"/>
</dbReference>
<protein>
    <submittedName>
        <fullName evidence="1">Uncharacterized protein</fullName>
    </submittedName>
</protein>
<comment type="caution">
    <text evidence="1">The sequence shown here is derived from an EMBL/GenBank/DDBJ whole genome shotgun (WGS) entry which is preliminary data.</text>
</comment>
<reference evidence="1 2" key="1">
    <citation type="submission" date="2019-03" db="EMBL/GenBank/DDBJ databases">
        <title>The genome sequence of a newly discovered highly antifungal drug resistant Aspergillus species, Aspergillus tanneri NIH 1004.</title>
        <authorList>
            <person name="Mounaud S."/>
            <person name="Singh I."/>
            <person name="Joardar V."/>
            <person name="Pakala S."/>
            <person name="Pakala S."/>
            <person name="Venepally P."/>
            <person name="Hoover J."/>
            <person name="Nierman W."/>
            <person name="Chung J."/>
            <person name="Losada L."/>
        </authorList>
    </citation>
    <scope>NUCLEOTIDE SEQUENCE [LARGE SCALE GENOMIC DNA]</scope>
    <source>
        <strain evidence="1 2">NIH1004</strain>
    </source>
</reference>
<evidence type="ECO:0000313" key="1">
    <source>
        <dbReference type="EMBL" id="THC89482.1"/>
    </source>
</evidence>
<proteinExistence type="predicted"/>
<evidence type="ECO:0000313" key="2">
    <source>
        <dbReference type="Proteomes" id="UP000308092"/>
    </source>
</evidence>
<dbReference type="AlphaFoldDB" id="A0A4S3J4B5"/>
<gene>
    <name evidence="1" type="ORF">EYZ11_011066</name>
</gene>
<dbReference type="VEuPathDB" id="FungiDB:EYZ11_011066"/>
<dbReference type="EMBL" id="SOSA01000647">
    <property type="protein sequence ID" value="THC89482.1"/>
    <property type="molecule type" value="Genomic_DNA"/>
</dbReference>
<accession>A0A4S3J4B5</accession>
<name>A0A4S3J4B5_9EURO</name>
<sequence>MSTGEQRKENKLQRTHIELTQEKVTGRDSACAGRTHGAG</sequence>
<keyword evidence="2" id="KW-1185">Reference proteome</keyword>